<protein>
    <submittedName>
        <fullName evidence="2">Uncharacterized protein</fullName>
    </submittedName>
</protein>
<dbReference type="AlphaFoldDB" id="A0A0D3JGK3"/>
<reference evidence="2" key="2">
    <citation type="submission" date="2024-10" db="UniProtKB">
        <authorList>
            <consortium name="EnsemblProtists"/>
        </authorList>
    </citation>
    <scope>IDENTIFICATION</scope>
</reference>
<reference evidence="3" key="1">
    <citation type="journal article" date="2013" name="Nature">
        <title>Pan genome of the phytoplankton Emiliania underpins its global distribution.</title>
        <authorList>
            <person name="Read B.A."/>
            <person name="Kegel J."/>
            <person name="Klute M.J."/>
            <person name="Kuo A."/>
            <person name="Lefebvre S.C."/>
            <person name="Maumus F."/>
            <person name="Mayer C."/>
            <person name="Miller J."/>
            <person name="Monier A."/>
            <person name="Salamov A."/>
            <person name="Young J."/>
            <person name="Aguilar M."/>
            <person name="Claverie J.M."/>
            <person name="Frickenhaus S."/>
            <person name="Gonzalez K."/>
            <person name="Herman E.K."/>
            <person name="Lin Y.C."/>
            <person name="Napier J."/>
            <person name="Ogata H."/>
            <person name="Sarno A.F."/>
            <person name="Shmutz J."/>
            <person name="Schroeder D."/>
            <person name="de Vargas C."/>
            <person name="Verret F."/>
            <person name="von Dassow P."/>
            <person name="Valentin K."/>
            <person name="Van de Peer Y."/>
            <person name="Wheeler G."/>
            <person name="Dacks J.B."/>
            <person name="Delwiche C.F."/>
            <person name="Dyhrman S.T."/>
            <person name="Glockner G."/>
            <person name="John U."/>
            <person name="Richards T."/>
            <person name="Worden A.Z."/>
            <person name="Zhang X."/>
            <person name="Grigoriev I.V."/>
            <person name="Allen A.E."/>
            <person name="Bidle K."/>
            <person name="Borodovsky M."/>
            <person name="Bowler C."/>
            <person name="Brownlee C."/>
            <person name="Cock J.M."/>
            <person name="Elias M."/>
            <person name="Gladyshev V.N."/>
            <person name="Groth M."/>
            <person name="Guda C."/>
            <person name="Hadaegh A."/>
            <person name="Iglesias-Rodriguez M.D."/>
            <person name="Jenkins J."/>
            <person name="Jones B.M."/>
            <person name="Lawson T."/>
            <person name="Leese F."/>
            <person name="Lindquist E."/>
            <person name="Lobanov A."/>
            <person name="Lomsadze A."/>
            <person name="Malik S.B."/>
            <person name="Marsh M.E."/>
            <person name="Mackinder L."/>
            <person name="Mock T."/>
            <person name="Mueller-Roeber B."/>
            <person name="Pagarete A."/>
            <person name="Parker M."/>
            <person name="Probert I."/>
            <person name="Quesneville H."/>
            <person name="Raines C."/>
            <person name="Rensing S.A."/>
            <person name="Riano-Pachon D.M."/>
            <person name="Richier S."/>
            <person name="Rokitta S."/>
            <person name="Shiraiwa Y."/>
            <person name="Soanes D.M."/>
            <person name="van der Giezen M."/>
            <person name="Wahlund T.M."/>
            <person name="Williams B."/>
            <person name="Wilson W."/>
            <person name="Wolfe G."/>
            <person name="Wurch L.L."/>
        </authorList>
    </citation>
    <scope>NUCLEOTIDE SEQUENCE</scope>
</reference>
<dbReference type="EnsemblProtists" id="EOD23278">
    <property type="protein sequence ID" value="EOD23278"/>
    <property type="gene ID" value="EMIHUDRAFT_239912"/>
</dbReference>
<evidence type="ECO:0000313" key="2">
    <source>
        <dbReference type="EnsemblProtists" id="EOD22638"/>
    </source>
</evidence>
<keyword evidence="1" id="KW-1133">Transmembrane helix</keyword>
<keyword evidence="3" id="KW-1185">Reference proteome</keyword>
<sequence length="211" mass="22436">MWVLPVLAFQPAPRASCAAVASVPLPFRGGVVLARSLPLEVEEVVAAAFRKQYPPAKIAALWTELKACFGSEELALQAVRENPQIINPSYTDPPKLLARSKSCLVEIMSEEEAIEVMLKNPAVLQCGLSLRSTQADEIKSFANLRYYGGRLVPNPTAALAVVVAALFYVVAGSYVGDVAALDTIKPVLGFVGAGLFGATLYGVASSSRRKS</sequence>
<dbReference type="GeneID" id="17268185"/>
<dbReference type="Proteomes" id="UP000013827">
    <property type="component" value="Unassembled WGS sequence"/>
</dbReference>
<dbReference type="HOGENOM" id="CLU_1306847_0_0_1"/>
<dbReference type="PaxDb" id="2903-EOD22638"/>
<evidence type="ECO:0000256" key="1">
    <source>
        <dbReference type="SAM" id="Phobius"/>
    </source>
</evidence>
<dbReference type="GeneID" id="17268823"/>
<dbReference type="KEGG" id="ehx:EMIHUDRAFT_239912"/>
<keyword evidence="1" id="KW-0472">Membrane</keyword>
<keyword evidence="1" id="KW-0812">Transmembrane</keyword>
<feature type="transmembrane region" description="Helical" evidence="1">
    <location>
        <begin position="187"/>
        <end position="204"/>
    </location>
</feature>
<evidence type="ECO:0000313" key="3">
    <source>
        <dbReference type="Proteomes" id="UP000013827"/>
    </source>
</evidence>
<feature type="transmembrane region" description="Helical" evidence="1">
    <location>
        <begin position="157"/>
        <end position="175"/>
    </location>
</feature>
<dbReference type="RefSeq" id="XP_005775067.1">
    <property type="nucleotide sequence ID" value="XM_005775010.1"/>
</dbReference>
<dbReference type="RefSeq" id="XP_005775707.1">
    <property type="nucleotide sequence ID" value="XM_005775650.1"/>
</dbReference>
<proteinExistence type="predicted"/>
<dbReference type="KEGG" id="ehx:EMIHUDRAFT_240067"/>
<name>A0A0D3JGK3_EMIH1</name>
<dbReference type="EnsemblProtists" id="EOD22638">
    <property type="protein sequence ID" value="EOD22638"/>
    <property type="gene ID" value="EMIHUDRAFT_240067"/>
</dbReference>
<accession>A0A0D3JGK3</accession>
<organism evidence="2 3">
    <name type="scientific">Emiliania huxleyi (strain CCMP1516)</name>
    <dbReference type="NCBI Taxonomy" id="280463"/>
    <lineage>
        <taxon>Eukaryota</taxon>
        <taxon>Haptista</taxon>
        <taxon>Haptophyta</taxon>
        <taxon>Prymnesiophyceae</taxon>
        <taxon>Isochrysidales</taxon>
        <taxon>Noelaerhabdaceae</taxon>
        <taxon>Emiliania</taxon>
    </lineage>
</organism>